<organism evidence="4 5">
    <name type="scientific">Bemisia tabaci</name>
    <name type="common">Sweetpotato whitefly</name>
    <name type="synonym">Aleurodes tabaci</name>
    <dbReference type="NCBI Taxonomy" id="7038"/>
    <lineage>
        <taxon>Eukaryota</taxon>
        <taxon>Metazoa</taxon>
        <taxon>Ecdysozoa</taxon>
        <taxon>Arthropoda</taxon>
        <taxon>Hexapoda</taxon>
        <taxon>Insecta</taxon>
        <taxon>Pterygota</taxon>
        <taxon>Neoptera</taxon>
        <taxon>Paraneoptera</taxon>
        <taxon>Hemiptera</taxon>
        <taxon>Sternorrhyncha</taxon>
        <taxon>Aleyrodoidea</taxon>
        <taxon>Aleyrodidae</taxon>
        <taxon>Aleyrodinae</taxon>
        <taxon>Bemisia</taxon>
    </lineage>
</organism>
<dbReference type="InterPro" id="IPR027417">
    <property type="entry name" value="P-loop_NTPase"/>
</dbReference>
<dbReference type="SUPFAM" id="SSF52540">
    <property type="entry name" value="P-loop containing nucleoside triphosphate hydrolases"/>
    <property type="match status" value="1"/>
</dbReference>
<reference evidence="4" key="1">
    <citation type="submission" date="2021-12" db="EMBL/GenBank/DDBJ databases">
        <authorList>
            <person name="King R."/>
        </authorList>
    </citation>
    <scope>NUCLEOTIDE SEQUENCE</scope>
</reference>
<evidence type="ECO:0000313" key="4">
    <source>
        <dbReference type="EMBL" id="CAH0381714.1"/>
    </source>
</evidence>
<protein>
    <recommendedName>
        <fullName evidence="3">Sulfotransferase domain-containing protein</fullName>
    </recommendedName>
</protein>
<name>A0A9P0EWG3_BEMTA</name>
<dbReference type="KEGG" id="btab:109029766"/>
<evidence type="ECO:0000259" key="3">
    <source>
        <dbReference type="Pfam" id="PF00685"/>
    </source>
</evidence>
<dbReference type="Gene3D" id="3.40.50.300">
    <property type="entry name" value="P-loop containing nucleotide triphosphate hydrolases"/>
    <property type="match status" value="1"/>
</dbReference>
<dbReference type="InterPro" id="IPR000863">
    <property type="entry name" value="Sulfotransferase_dom"/>
</dbReference>
<evidence type="ECO:0000313" key="5">
    <source>
        <dbReference type="Proteomes" id="UP001152759"/>
    </source>
</evidence>
<evidence type="ECO:0000256" key="2">
    <source>
        <dbReference type="ARBA" id="ARBA00022679"/>
    </source>
</evidence>
<keyword evidence="2" id="KW-0808">Transferase</keyword>
<comment type="similarity">
    <text evidence="1">Belongs to the sulfotransferase 1 family.</text>
</comment>
<dbReference type="PANTHER" id="PTHR11783">
    <property type="entry name" value="SULFOTRANSFERASE SULT"/>
    <property type="match status" value="1"/>
</dbReference>
<dbReference type="EMBL" id="OU963862">
    <property type="protein sequence ID" value="CAH0381714.1"/>
    <property type="molecule type" value="Genomic_DNA"/>
</dbReference>
<dbReference type="Pfam" id="PF00685">
    <property type="entry name" value="Sulfotransfer_1"/>
    <property type="match status" value="1"/>
</dbReference>
<feature type="domain" description="Sulfotransferase" evidence="3">
    <location>
        <begin position="62"/>
        <end position="336"/>
    </location>
</feature>
<dbReference type="GO" id="GO:0008146">
    <property type="term" value="F:sulfotransferase activity"/>
    <property type="evidence" value="ECO:0007669"/>
    <property type="project" value="InterPro"/>
</dbReference>
<dbReference type="Proteomes" id="UP001152759">
    <property type="component" value="Chromosome 1"/>
</dbReference>
<sequence length="350" mass="40573">MTDEVGNGPAEIREVDRTLHEKMSRFFRGERSGFVEVGPDKYFLPKKYEEDAMKLHSFRPRPDDTWIVTFPRSGTTLTQELIWLISTGLDFEGARATPLYERFPFIEFSTTVCDDMKKQLLTEAGDDTARSTALAEACVPAFEILERAESPRFIKTHLPFSLLPQDLLQSGAKVIYIARNPKDVAVSYFHLHKFFRTLDFKGDFNQFWDFFENDHVLWAPYWSHIKEGWQSRSNPNVCFLFYEDITKDLRGAIKVISHFLGKDISPEGTEKLLSHLNIKNFRSNSSVNFDPLRELGFLQGDSRLFIREGKTDGSRDYYSSELSKRVEKWVEENIKQISGFQFPKMLNQSG</sequence>
<dbReference type="AlphaFoldDB" id="A0A9P0EWG3"/>
<accession>A0A9P0EWG3</accession>
<gene>
    <name evidence="4" type="ORF">BEMITA_LOCUS1334</name>
</gene>
<keyword evidence="5" id="KW-1185">Reference proteome</keyword>
<proteinExistence type="inferred from homology"/>
<evidence type="ECO:0000256" key="1">
    <source>
        <dbReference type="ARBA" id="ARBA00005771"/>
    </source>
</evidence>